<dbReference type="InterPro" id="IPR027268">
    <property type="entry name" value="Peptidase_M4/M1_CTD_sf"/>
</dbReference>
<dbReference type="InterPro" id="IPR024571">
    <property type="entry name" value="ERAP1-like_C_dom"/>
</dbReference>
<keyword evidence="9 17" id="KW-0378">Hydrolase</keyword>
<gene>
    <name evidence="17" type="ORF">HDA30_000748</name>
</gene>
<dbReference type="Proteomes" id="UP000540191">
    <property type="component" value="Unassembled WGS sequence"/>
</dbReference>
<sequence length="893" mass="97237">MSQNPVPCPAELDRTNVTRAEAAARSALLTVHSYEVDVDVRGATDPARTGYPVTTTVRFDCAQPGASTHLDYIAESVDAVELNGRALDVAAVAGDARIRLDDLEASNTVVVRGTSAYSRSGEGMHRFVDPADGQTYLYTQYEPADARRVFPTFEQPDLKGHFVFALSGPADWVLASNRPESAREDLGEGHVRVRFEPTLPQSTYITTLLAGPYTQWEDRWGGHAASGADAVDLRLFTRATMAEHFDPERVFAVTKAGLDHFHDLFGVPYEWGKYDQAFVPEYNLGAMENPGLVTFTEDFVFTSRATAVQYEGRANVILHEMAHMWFGDLVTMSWWDDLWLKESFADYMGSLGVDEATEFSSSWVTFASRRKAWAYVQDQLPTTHPIVADIVDLEAARQNFDGITYAKGASVLKQLAAFVGREAFLDAARRYFQRHAWGNAALADFMAALAEASGRDMDAWAQAWLHTAGVPRLSVEVGAPSQDGQPATPELVHEGTDPVTGEQVLRPHVLKVGVFEPSATGALVRTGQTAVEVPAGQARTPLTELEVPAAGVRLVLPNDEDLTYAKLALDDASLDAVLTHPVADPLAQATVWAALWSMVRDGELSVRAFIQAVGRLGASLREPGVYQMVMTQAVSAIGLYAHVEDRVQLRTELAAMLAGHLEQLEPGGDRQRAAARVLAQLGRDDADVARLAARVLVTDAENRAPQLQVDREIRWLVLQARASTGLADADELDAELERDRTAQTVLWHTVAVNSLPAESVARAAWQAVLSGADASGTALSNDLLSATAEGFGTADRAVKDALLPEFWPQLEHVWASRSNGLASRTILGLFPVHQDALDGGEDAQQAHPALAAAQGWLDEHPDAPGALRRVMIEQTDALRRALRVQSRQRSLEH</sequence>
<evidence type="ECO:0000256" key="4">
    <source>
        <dbReference type="ARBA" id="ARBA00012564"/>
    </source>
</evidence>
<dbReference type="NCBIfam" id="TIGR02412">
    <property type="entry name" value="pepN_strep_liv"/>
    <property type="match status" value="1"/>
</dbReference>
<keyword evidence="10" id="KW-0862">Zinc</keyword>
<evidence type="ECO:0000256" key="5">
    <source>
        <dbReference type="ARBA" id="ARBA00015611"/>
    </source>
</evidence>
<dbReference type="SUPFAM" id="SSF63737">
    <property type="entry name" value="Leukotriene A4 hydrolase N-terminal domain"/>
    <property type="match status" value="1"/>
</dbReference>
<evidence type="ECO:0000256" key="12">
    <source>
        <dbReference type="ARBA" id="ARBA00029811"/>
    </source>
</evidence>
<comment type="cofactor">
    <cofactor evidence="2">
        <name>Zn(2+)</name>
        <dbReference type="ChEBI" id="CHEBI:29105"/>
    </cofactor>
</comment>
<dbReference type="InterPro" id="IPR014782">
    <property type="entry name" value="Peptidase_M1_dom"/>
</dbReference>
<evidence type="ECO:0000256" key="7">
    <source>
        <dbReference type="ARBA" id="ARBA00022670"/>
    </source>
</evidence>
<accession>A0A7W7M300</accession>
<comment type="caution">
    <text evidence="17">The sequence shown here is derived from an EMBL/GenBank/DDBJ whole genome shotgun (WGS) entry which is preliminary data.</text>
</comment>
<dbReference type="InterPro" id="IPR042097">
    <property type="entry name" value="Aminopeptidase_N-like_N_sf"/>
</dbReference>
<dbReference type="GO" id="GO:0006508">
    <property type="term" value="P:proteolysis"/>
    <property type="evidence" value="ECO:0007669"/>
    <property type="project" value="UniProtKB-KW"/>
</dbReference>
<evidence type="ECO:0000259" key="15">
    <source>
        <dbReference type="Pfam" id="PF11838"/>
    </source>
</evidence>
<dbReference type="InterPro" id="IPR012778">
    <property type="entry name" value="Pept_M1_aminopeptidase"/>
</dbReference>
<dbReference type="GO" id="GO:0016285">
    <property type="term" value="F:alanyl aminopeptidase activity"/>
    <property type="evidence" value="ECO:0007669"/>
    <property type="project" value="UniProtKB-EC"/>
</dbReference>
<evidence type="ECO:0000256" key="11">
    <source>
        <dbReference type="ARBA" id="ARBA00023049"/>
    </source>
</evidence>
<dbReference type="GO" id="GO:0016020">
    <property type="term" value="C:membrane"/>
    <property type="evidence" value="ECO:0007669"/>
    <property type="project" value="TreeGrafter"/>
</dbReference>
<dbReference type="GO" id="GO:0042277">
    <property type="term" value="F:peptide binding"/>
    <property type="evidence" value="ECO:0007669"/>
    <property type="project" value="TreeGrafter"/>
</dbReference>
<feature type="domain" description="Aminopeptidase N-like N-terminal" evidence="16">
    <location>
        <begin position="127"/>
        <end position="205"/>
    </location>
</feature>
<comment type="similarity">
    <text evidence="3">Belongs to the peptidase M1 family.</text>
</comment>
<dbReference type="InterPro" id="IPR001930">
    <property type="entry name" value="Peptidase_M1"/>
</dbReference>
<dbReference type="GO" id="GO:0008270">
    <property type="term" value="F:zinc ion binding"/>
    <property type="evidence" value="ECO:0007669"/>
    <property type="project" value="InterPro"/>
</dbReference>
<dbReference type="GO" id="GO:0005737">
    <property type="term" value="C:cytoplasm"/>
    <property type="evidence" value="ECO:0007669"/>
    <property type="project" value="TreeGrafter"/>
</dbReference>
<name>A0A7W7M300_9MICC</name>
<dbReference type="PANTHER" id="PTHR11533">
    <property type="entry name" value="PROTEASE M1 ZINC METALLOPROTEASE"/>
    <property type="match status" value="1"/>
</dbReference>
<evidence type="ECO:0000256" key="3">
    <source>
        <dbReference type="ARBA" id="ARBA00010136"/>
    </source>
</evidence>
<keyword evidence="7" id="KW-0645">Protease</keyword>
<dbReference type="Pfam" id="PF01433">
    <property type="entry name" value="Peptidase_M1"/>
    <property type="match status" value="1"/>
</dbReference>
<dbReference type="SUPFAM" id="SSF55486">
    <property type="entry name" value="Metalloproteases ('zincins'), catalytic domain"/>
    <property type="match status" value="1"/>
</dbReference>
<dbReference type="PANTHER" id="PTHR11533:SF174">
    <property type="entry name" value="PUROMYCIN-SENSITIVE AMINOPEPTIDASE-RELATED"/>
    <property type="match status" value="1"/>
</dbReference>
<organism evidence="17 18">
    <name type="scientific">Micrococcus cohnii</name>
    <dbReference type="NCBI Taxonomy" id="993416"/>
    <lineage>
        <taxon>Bacteria</taxon>
        <taxon>Bacillati</taxon>
        <taxon>Actinomycetota</taxon>
        <taxon>Actinomycetes</taxon>
        <taxon>Micrococcales</taxon>
        <taxon>Micrococcaceae</taxon>
        <taxon>Micrococcus</taxon>
    </lineage>
</organism>
<evidence type="ECO:0000313" key="17">
    <source>
        <dbReference type="EMBL" id="MBB4735240.1"/>
    </source>
</evidence>
<dbReference type="Gene3D" id="2.60.40.1730">
    <property type="entry name" value="tricorn interacting facor f3 domain"/>
    <property type="match status" value="1"/>
</dbReference>
<feature type="domain" description="Peptidase M1 membrane alanine aminopeptidase" evidence="14">
    <location>
        <begin position="253"/>
        <end position="464"/>
    </location>
</feature>
<dbReference type="RefSeq" id="WP_343059292.1">
    <property type="nucleotide sequence ID" value="NZ_JACHNA010000001.1"/>
</dbReference>
<keyword evidence="18" id="KW-1185">Reference proteome</keyword>
<dbReference type="GO" id="GO:0070006">
    <property type="term" value="F:metalloaminopeptidase activity"/>
    <property type="evidence" value="ECO:0007669"/>
    <property type="project" value="TreeGrafter"/>
</dbReference>
<comment type="catalytic activity">
    <reaction evidence="1">
        <text>Release of an N-terminal amino acid, Xaa-|-Yaa- from a peptide, amide or arylamide. Xaa is preferably Ala, but may be most amino acids including Pro (slow action). When a terminal hydrophobic residue is followed by a prolyl residue, the two may be released as an intact Xaa-Pro dipeptide.</text>
        <dbReference type="EC" id="3.4.11.2"/>
    </reaction>
</comment>
<evidence type="ECO:0000256" key="13">
    <source>
        <dbReference type="ARBA" id="ARBA00031533"/>
    </source>
</evidence>
<evidence type="ECO:0000256" key="10">
    <source>
        <dbReference type="ARBA" id="ARBA00022833"/>
    </source>
</evidence>
<dbReference type="GO" id="GO:0005615">
    <property type="term" value="C:extracellular space"/>
    <property type="evidence" value="ECO:0007669"/>
    <property type="project" value="TreeGrafter"/>
</dbReference>
<dbReference type="EMBL" id="JACHNA010000001">
    <property type="protein sequence ID" value="MBB4735240.1"/>
    <property type="molecule type" value="Genomic_DNA"/>
</dbReference>
<dbReference type="Gene3D" id="1.10.390.10">
    <property type="entry name" value="Neutral Protease Domain 2"/>
    <property type="match status" value="1"/>
</dbReference>
<evidence type="ECO:0000256" key="9">
    <source>
        <dbReference type="ARBA" id="ARBA00022801"/>
    </source>
</evidence>
<evidence type="ECO:0000259" key="16">
    <source>
        <dbReference type="Pfam" id="PF17900"/>
    </source>
</evidence>
<reference evidence="17 18" key="1">
    <citation type="submission" date="2020-08" db="EMBL/GenBank/DDBJ databases">
        <title>Sequencing the genomes of 1000 actinobacteria strains.</title>
        <authorList>
            <person name="Klenk H.-P."/>
        </authorList>
    </citation>
    <scope>NUCLEOTIDE SEQUENCE [LARGE SCALE GENOMIC DNA]</scope>
    <source>
        <strain evidence="17 18">DSM 23974</strain>
    </source>
</reference>
<evidence type="ECO:0000259" key="14">
    <source>
        <dbReference type="Pfam" id="PF01433"/>
    </source>
</evidence>
<dbReference type="FunFam" id="1.10.390.10:FF:000004">
    <property type="entry name" value="Aminopeptidase N"/>
    <property type="match status" value="1"/>
</dbReference>
<dbReference type="CDD" id="cd09602">
    <property type="entry name" value="M1_APN"/>
    <property type="match status" value="1"/>
</dbReference>
<keyword evidence="8" id="KW-0479">Metal-binding</keyword>
<evidence type="ECO:0000313" key="18">
    <source>
        <dbReference type="Proteomes" id="UP000540191"/>
    </source>
</evidence>
<dbReference type="Pfam" id="PF11838">
    <property type="entry name" value="ERAP1_C"/>
    <property type="match status" value="1"/>
</dbReference>
<dbReference type="EC" id="3.4.11.2" evidence="4"/>
<protein>
    <recommendedName>
        <fullName evidence="5">Aminopeptidase N</fullName>
        <ecNumber evidence="4">3.4.11.2</ecNumber>
    </recommendedName>
    <alternativeName>
        <fullName evidence="12">Alanine aminopeptidase</fullName>
    </alternativeName>
    <alternativeName>
        <fullName evidence="13">Lysyl aminopeptidase</fullName>
    </alternativeName>
</protein>
<dbReference type="PRINTS" id="PR00756">
    <property type="entry name" value="ALADIPTASE"/>
</dbReference>
<dbReference type="GO" id="GO:0043171">
    <property type="term" value="P:peptide catabolic process"/>
    <property type="evidence" value="ECO:0007669"/>
    <property type="project" value="TreeGrafter"/>
</dbReference>
<evidence type="ECO:0000256" key="8">
    <source>
        <dbReference type="ARBA" id="ARBA00022723"/>
    </source>
</evidence>
<keyword evidence="6 17" id="KW-0031">Aminopeptidase</keyword>
<dbReference type="Pfam" id="PF17900">
    <property type="entry name" value="Peptidase_M1_N"/>
    <property type="match status" value="1"/>
</dbReference>
<dbReference type="InterPro" id="IPR045357">
    <property type="entry name" value="Aminopeptidase_N-like_N"/>
</dbReference>
<proteinExistence type="inferred from homology"/>
<feature type="domain" description="ERAP1-like C-terminal" evidence="15">
    <location>
        <begin position="554"/>
        <end position="879"/>
    </location>
</feature>
<evidence type="ECO:0000256" key="2">
    <source>
        <dbReference type="ARBA" id="ARBA00001947"/>
    </source>
</evidence>
<dbReference type="AlphaFoldDB" id="A0A7W7M300"/>
<evidence type="ECO:0000256" key="1">
    <source>
        <dbReference type="ARBA" id="ARBA00000098"/>
    </source>
</evidence>
<dbReference type="InterPro" id="IPR050344">
    <property type="entry name" value="Peptidase_M1_aminopeptidases"/>
</dbReference>
<keyword evidence="11" id="KW-0482">Metalloprotease</keyword>
<evidence type="ECO:0000256" key="6">
    <source>
        <dbReference type="ARBA" id="ARBA00022438"/>
    </source>
</evidence>